<evidence type="ECO:0000256" key="3">
    <source>
        <dbReference type="ARBA" id="ARBA00012293"/>
    </source>
</evidence>
<organism evidence="13 14">
    <name type="scientific">Kaistia soli DSM 19436</name>
    <dbReference type="NCBI Taxonomy" id="1122133"/>
    <lineage>
        <taxon>Bacteria</taxon>
        <taxon>Pseudomonadati</taxon>
        <taxon>Pseudomonadota</taxon>
        <taxon>Alphaproteobacteria</taxon>
        <taxon>Hyphomicrobiales</taxon>
        <taxon>Kaistiaceae</taxon>
        <taxon>Kaistia</taxon>
    </lineage>
</organism>
<evidence type="ECO:0000313" key="14">
    <source>
        <dbReference type="Proteomes" id="UP000184485"/>
    </source>
</evidence>
<dbReference type="InterPro" id="IPR005123">
    <property type="entry name" value="Oxoglu/Fe-dep_dioxygenase_dom"/>
</dbReference>
<keyword evidence="11" id="KW-0560">Oxidoreductase</keyword>
<comment type="cofactor">
    <cofactor evidence="1">
        <name>Fe(2+)</name>
        <dbReference type="ChEBI" id="CHEBI:29033"/>
    </cofactor>
</comment>
<comment type="catalytic activity">
    <reaction evidence="10">
        <text>L-arginine + 2-oxoglutarate + O2 = guanidine + L-glutamate 5-semialdehyde + succinate + CO2</text>
        <dbReference type="Rhea" id="RHEA:31535"/>
        <dbReference type="ChEBI" id="CHEBI:15379"/>
        <dbReference type="ChEBI" id="CHEBI:16526"/>
        <dbReference type="ChEBI" id="CHEBI:16810"/>
        <dbReference type="ChEBI" id="CHEBI:30031"/>
        <dbReference type="ChEBI" id="CHEBI:30087"/>
        <dbReference type="ChEBI" id="CHEBI:32682"/>
        <dbReference type="ChEBI" id="CHEBI:58066"/>
        <dbReference type="EC" id="1.14.20.7"/>
    </reaction>
</comment>
<comment type="pathway">
    <text evidence="2">Alkene biosynthesis; ethylene biosynthesis via 2-oxoglutarate.</text>
</comment>
<evidence type="ECO:0000259" key="12">
    <source>
        <dbReference type="PROSITE" id="PS51471"/>
    </source>
</evidence>
<dbReference type="GO" id="GO:0009693">
    <property type="term" value="P:ethylene biosynthetic process"/>
    <property type="evidence" value="ECO:0007669"/>
    <property type="project" value="UniProtKB-KW"/>
</dbReference>
<evidence type="ECO:0000313" key="13">
    <source>
        <dbReference type="EMBL" id="SHF68926.1"/>
    </source>
</evidence>
<dbReference type="Pfam" id="PF03171">
    <property type="entry name" value="2OG-FeII_Oxy"/>
    <property type="match status" value="1"/>
</dbReference>
<dbReference type="EC" id="1.14.20.7" evidence="3"/>
<reference evidence="13 14" key="1">
    <citation type="submission" date="2016-11" db="EMBL/GenBank/DDBJ databases">
        <authorList>
            <person name="Jaros S."/>
            <person name="Januszkiewicz K."/>
            <person name="Wedrychowicz H."/>
        </authorList>
    </citation>
    <scope>NUCLEOTIDE SEQUENCE [LARGE SCALE GENOMIC DNA]</scope>
    <source>
        <strain evidence="13 14">DSM 19436</strain>
    </source>
</reference>
<dbReference type="AlphaFoldDB" id="A0A1M5DPT5"/>
<dbReference type="InterPro" id="IPR026992">
    <property type="entry name" value="DIOX_N"/>
</dbReference>
<protein>
    <recommendedName>
        <fullName evidence="5">2-oxoglutarate-dependent ethylene/succinate-forming enzyme</fullName>
        <ecNumber evidence="4">1.13.12.19</ecNumber>
        <ecNumber evidence="3">1.14.20.7</ecNumber>
    </recommendedName>
    <alternativeName>
        <fullName evidence="7">2-oxoglutarate dioxygenase (ethylene-forming)</fullName>
    </alternativeName>
    <alternativeName>
        <fullName evidence="8">2-oxoglutarate/L-arginine monooxygenase/decarboxylase (succinate-forming)</fullName>
    </alternativeName>
</protein>
<feature type="domain" description="Fe2OG dioxygenase" evidence="12">
    <location>
        <begin position="175"/>
        <end position="283"/>
    </location>
</feature>
<accession>A0A1M5DPT5</accession>
<proteinExistence type="inferred from homology"/>
<evidence type="ECO:0000256" key="4">
    <source>
        <dbReference type="ARBA" id="ARBA00012531"/>
    </source>
</evidence>
<dbReference type="InterPro" id="IPR027443">
    <property type="entry name" value="IPNS-like_sf"/>
</dbReference>
<evidence type="ECO:0000256" key="7">
    <source>
        <dbReference type="ARBA" id="ARBA00031011"/>
    </source>
</evidence>
<dbReference type="Pfam" id="PF14226">
    <property type="entry name" value="DIOX_N"/>
    <property type="match status" value="1"/>
</dbReference>
<dbReference type="PRINTS" id="PR00682">
    <property type="entry name" value="IPNSYNTHASE"/>
</dbReference>
<evidence type="ECO:0000256" key="6">
    <source>
        <dbReference type="ARBA" id="ARBA00022666"/>
    </source>
</evidence>
<keyword evidence="14" id="KW-1185">Reference proteome</keyword>
<dbReference type="SUPFAM" id="SSF51197">
    <property type="entry name" value="Clavaminate synthase-like"/>
    <property type="match status" value="1"/>
</dbReference>
<dbReference type="STRING" id="1122133.SAMN02745157_2757"/>
<evidence type="ECO:0000256" key="9">
    <source>
        <dbReference type="ARBA" id="ARBA00047725"/>
    </source>
</evidence>
<evidence type="ECO:0000256" key="1">
    <source>
        <dbReference type="ARBA" id="ARBA00001954"/>
    </source>
</evidence>
<evidence type="ECO:0000256" key="5">
    <source>
        <dbReference type="ARBA" id="ARBA00019045"/>
    </source>
</evidence>
<name>A0A1M5DPT5_9HYPH</name>
<dbReference type="EC" id="1.13.12.19" evidence="4"/>
<dbReference type="Gene3D" id="2.60.120.330">
    <property type="entry name" value="B-lactam Antibiotic, Isopenicillin N Synthase, Chain"/>
    <property type="match status" value="1"/>
</dbReference>
<dbReference type="Proteomes" id="UP000184485">
    <property type="component" value="Unassembled WGS sequence"/>
</dbReference>
<dbReference type="GO" id="GO:0046872">
    <property type="term" value="F:metal ion binding"/>
    <property type="evidence" value="ECO:0007669"/>
    <property type="project" value="UniProtKB-KW"/>
</dbReference>
<evidence type="ECO:0000256" key="8">
    <source>
        <dbReference type="ARBA" id="ARBA00031282"/>
    </source>
</evidence>
<gene>
    <name evidence="13" type="ORF">SAMN02745157_2757</name>
</gene>
<keyword evidence="11" id="KW-0408">Iron</keyword>
<dbReference type="InterPro" id="IPR050231">
    <property type="entry name" value="Iron_ascorbate_oxido_reductase"/>
</dbReference>
<dbReference type="OrthoDB" id="21825at2"/>
<dbReference type="EMBL" id="FQUP01000002">
    <property type="protein sequence ID" value="SHF68926.1"/>
    <property type="molecule type" value="Genomic_DNA"/>
</dbReference>
<keyword evidence="6" id="KW-0266">Ethylene biosynthesis</keyword>
<keyword evidence="11" id="KW-0479">Metal-binding</keyword>
<comment type="catalytic activity">
    <reaction evidence="9">
        <text>2-oxoglutarate + O2 + 2 H(+) = ethene + 3 CO2 + H2O</text>
        <dbReference type="Rhea" id="RHEA:31523"/>
        <dbReference type="ChEBI" id="CHEBI:15377"/>
        <dbReference type="ChEBI" id="CHEBI:15378"/>
        <dbReference type="ChEBI" id="CHEBI:15379"/>
        <dbReference type="ChEBI" id="CHEBI:16526"/>
        <dbReference type="ChEBI" id="CHEBI:16810"/>
        <dbReference type="ChEBI" id="CHEBI:18153"/>
        <dbReference type="EC" id="1.13.12.19"/>
    </reaction>
</comment>
<dbReference type="GO" id="GO:0102276">
    <property type="term" value="F:2-oxoglutarate oxygenase/decarboxylase (ethylene-forming) activity"/>
    <property type="evidence" value="ECO:0007669"/>
    <property type="project" value="UniProtKB-EC"/>
</dbReference>
<evidence type="ECO:0000256" key="2">
    <source>
        <dbReference type="ARBA" id="ARBA00004767"/>
    </source>
</evidence>
<dbReference type="PROSITE" id="PS51471">
    <property type="entry name" value="FE2OG_OXY"/>
    <property type="match status" value="1"/>
</dbReference>
<evidence type="ECO:0000256" key="10">
    <source>
        <dbReference type="ARBA" id="ARBA00049359"/>
    </source>
</evidence>
<evidence type="ECO:0000256" key="11">
    <source>
        <dbReference type="RuleBase" id="RU003682"/>
    </source>
</evidence>
<dbReference type="PANTHER" id="PTHR47990">
    <property type="entry name" value="2-OXOGLUTARATE (2OG) AND FE(II)-DEPENDENT OXYGENASE SUPERFAMILY PROTEIN-RELATED"/>
    <property type="match status" value="1"/>
</dbReference>
<dbReference type="RefSeq" id="WP_073053569.1">
    <property type="nucleotide sequence ID" value="NZ_FQUP01000002.1"/>
</dbReference>
<sequence>MSAIPLIDLADPRGKHAVAAAIGQTCTDTGFFLVTGHGADSQAIETGWQAARAFFDRPLAEKLAAAMPYPGYPYGYSPVKGETLAASLGNARPADLKETFSLGPSAFRRLDHKPADDAEAFVFSANPWPFEGDGFRRAAMGYYEAMSELAGRIMRLFALALDLPESYFDHFIDQEASALRLLNYPEVDEPPAEGQLRAGAHSDYGSLTILRQEDSPGGLEVMGTDGTWIKVPAIPDSFVINIGDLMQRWTNDRWKSTLHRVAVPPPHPGRPTRRQSIAFFHQPNWDASIACIETCLAPGESPKYPPIGSGEYLAAKFRSTVVKA</sequence>
<dbReference type="InterPro" id="IPR044861">
    <property type="entry name" value="IPNS-like_FE2OG_OXY"/>
</dbReference>
<comment type="similarity">
    <text evidence="11">Belongs to the iron/ascorbate-dependent oxidoreductase family.</text>
</comment>